<evidence type="ECO:0000313" key="5">
    <source>
        <dbReference type="Proteomes" id="UP000184509"/>
    </source>
</evidence>
<gene>
    <name evidence="4" type="ORF">SAMN05444405_102123</name>
</gene>
<keyword evidence="5" id="KW-1185">Reference proteome</keyword>
<organism evidence="4 5">
    <name type="scientific">Bacteroides luti</name>
    <dbReference type="NCBI Taxonomy" id="1297750"/>
    <lineage>
        <taxon>Bacteria</taxon>
        <taxon>Pseudomonadati</taxon>
        <taxon>Bacteroidota</taxon>
        <taxon>Bacteroidia</taxon>
        <taxon>Bacteroidales</taxon>
        <taxon>Bacteroidaceae</taxon>
        <taxon>Bacteroides</taxon>
    </lineage>
</organism>
<reference evidence="5" key="1">
    <citation type="submission" date="2016-11" db="EMBL/GenBank/DDBJ databases">
        <authorList>
            <person name="Varghese N."/>
            <person name="Submissions S."/>
        </authorList>
    </citation>
    <scope>NUCLEOTIDE SEQUENCE [LARGE SCALE GENOMIC DNA]</scope>
    <source>
        <strain evidence="5">DSM 26991</strain>
    </source>
</reference>
<feature type="compositionally biased region" description="Polar residues" evidence="1">
    <location>
        <begin position="412"/>
        <end position="421"/>
    </location>
</feature>
<dbReference type="Gene3D" id="3.30.950.30">
    <property type="entry name" value="Schlafen, AAA domain"/>
    <property type="match status" value="1"/>
</dbReference>
<evidence type="ECO:0000313" key="4">
    <source>
        <dbReference type="EMBL" id="SHE57745.1"/>
    </source>
</evidence>
<evidence type="ECO:0000256" key="1">
    <source>
        <dbReference type="SAM" id="MobiDB-lite"/>
    </source>
</evidence>
<evidence type="ECO:0000259" key="2">
    <source>
        <dbReference type="Pfam" id="PF04326"/>
    </source>
</evidence>
<dbReference type="STRING" id="1297750.SAMN05444405_102123"/>
<dbReference type="Pfam" id="PF21247">
    <property type="entry name" value="Fic-like_C"/>
    <property type="match status" value="1"/>
</dbReference>
<dbReference type="Pfam" id="PF04326">
    <property type="entry name" value="SLFN_AlbA_2"/>
    <property type="match status" value="1"/>
</dbReference>
<dbReference type="InterPro" id="IPR007421">
    <property type="entry name" value="Schlafen_AlbA_2_dom"/>
</dbReference>
<proteinExistence type="predicted"/>
<accession>A0A1M4UM57</accession>
<feature type="region of interest" description="Disordered" evidence="1">
    <location>
        <begin position="410"/>
        <end position="438"/>
    </location>
</feature>
<dbReference type="EMBL" id="FQTV01000002">
    <property type="protein sequence ID" value="SHE57745.1"/>
    <property type="molecule type" value="Genomic_DNA"/>
</dbReference>
<dbReference type="PANTHER" id="PTHR30595:SF6">
    <property type="entry name" value="SCHLAFEN ALBA-2 DOMAIN-CONTAINING PROTEIN"/>
    <property type="match status" value="1"/>
</dbReference>
<dbReference type="AlphaFoldDB" id="A0A1M4UM57"/>
<protein>
    <submittedName>
        <fullName evidence="4">Predicted transcriptional regulator, contains HTH domain</fullName>
    </submittedName>
</protein>
<feature type="domain" description="Schlafen AlbA-2" evidence="2">
    <location>
        <begin position="5"/>
        <end position="130"/>
    </location>
</feature>
<dbReference type="InterPro" id="IPR038461">
    <property type="entry name" value="Schlafen_AlbA_2_dom_sf"/>
</dbReference>
<evidence type="ECO:0000259" key="3">
    <source>
        <dbReference type="Pfam" id="PF21247"/>
    </source>
</evidence>
<dbReference type="Proteomes" id="UP000184509">
    <property type="component" value="Unassembled WGS sequence"/>
</dbReference>
<feature type="domain" description="Filamentation induced by cAMP protein Fic-like C-terminal" evidence="3">
    <location>
        <begin position="465"/>
        <end position="522"/>
    </location>
</feature>
<dbReference type="PANTHER" id="PTHR30595">
    <property type="entry name" value="GLPR-RELATED TRANSCRIPTIONAL REPRESSOR"/>
    <property type="match status" value="1"/>
</dbReference>
<dbReference type="InterPro" id="IPR038475">
    <property type="entry name" value="RecG_C_sf"/>
</dbReference>
<dbReference type="Gene3D" id="3.30.565.60">
    <property type="match status" value="1"/>
</dbReference>
<name>A0A1M4UM57_9BACE</name>
<dbReference type="Pfam" id="PF13749">
    <property type="entry name" value="HATPase_c_4"/>
    <property type="match status" value="1"/>
</dbReference>
<sequence>MDGAENAEVEFKSAKGGLPESFWESFSSFANTNGGIIVLGIKEKNGKFIPDGLTSEQITTYKKRFWDCAHNKEKVSATMLTERDVIEGDTDGNKFLAFRIPRASYDIRPVYLTRNPFGNTFKRNHEGDYHCTDNEVREMFADAHHISMPFDNQILPHYSLEDIDRASLKGYRQRFVLRKENHPWNELDDMTFLNKIGAYRVDRETGDEGFTRAGILMFGKTESITDQSCTPWYFVDYQEKLSDDPRLRWSDRIYPDGTWEANLYQFFYKVYAKLSQTLPVPFMLDGITRIEETSAHIAIREALVNTLVHCSYSEQGNLVIIRERDKIIMRNPGRMLISVEDFYTGSHSLCRNPILQKIFMLLGFGEKAGSGADYIVKGWQDSQWGCPQIEETVQPDTVLLTLNIEEVAKNTPDASSKQQIKQDVEDQNGISRPKSVPSLSQVCPKLSQACPKLEQQHIEKSGKVLISMLEKAQTILKLMNLVDEKNRSRFRQQILNPLIESELVEPTIKDIPNSPKQTYRLTERGQKLLEM</sequence>
<dbReference type="InterPro" id="IPR049514">
    <property type="entry name" value="Fic-like_C"/>
</dbReference>